<evidence type="ECO:0000256" key="1">
    <source>
        <dbReference type="ARBA" id="ARBA00022729"/>
    </source>
</evidence>
<evidence type="ECO:0000259" key="4">
    <source>
        <dbReference type="PROSITE" id="PS50835"/>
    </source>
</evidence>
<dbReference type="InterPro" id="IPR036179">
    <property type="entry name" value="Ig-like_dom_sf"/>
</dbReference>
<dbReference type="InterPro" id="IPR013783">
    <property type="entry name" value="Ig-like_fold"/>
</dbReference>
<dbReference type="AlphaFoldDB" id="A0A3Q1FID8"/>
<dbReference type="GO" id="GO:0002376">
    <property type="term" value="P:immune system process"/>
    <property type="evidence" value="ECO:0007669"/>
    <property type="project" value="UniProtKB-KW"/>
</dbReference>
<reference evidence="5" key="1">
    <citation type="submission" date="2025-08" db="UniProtKB">
        <authorList>
            <consortium name="Ensembl"/>
        </authorList>
    </citation>
    <scope>IDENTIFICATION</scope>
</reference>
<dbReference type="SUPFAM" id="SSF48726">
    <property type="entry name" value="Immunoglobulin"/>
    <property type="match status" value="1"/>
</dbReference>
<keyword evidence="1" id="KW-0732">Signal</keyword>
<name>A0A3Q1FID8_9TELE</name>
<feature type="region of interest" description="Disordered" evidence="3">
    <location>
        <begin position="1"/>
        <end position="20"/>
    </location>
</feature>
<dbReference type="InterPro" id="IPR007110">
    <property type="entry name" value="Ig-like_dom"/>
</dbReference>
<dbReference type="PROSITE" id="PS50835">
    <property type="entry name" value="IG_LIKE"/>
    <property type="match status" value="1"/>
</dbReference>
<accession>A0A3Q1FID8</accession>
<dbReference type="InterPro" id="IPR050413">
    <property type="entry name" value="TCR_beta_variable"/>
</dbReference>
<dbReference type="InParanoid" id="A0A3Q1FID8"/>
<dbReference type="GO" id="GO:0007166">
    <property type="term" value="P:cell surface receptor signaling pathway"/>
    <property type="evidence" value="ECO:0007669"/>
    <property type="project" value="TreeGrafter"/>
</dbReference>
<dbReference type="GeneTree" id="ENSGT00940000177356"/>
<dbReference type="Pfam" id="PF07686">
    <property type="entry name" value="V-set"/>
    <property type="match status" value="1"/>
</dbReference>
<dbReference type="Proteomes" id="UP000257200">
    <property type="component" value="Unplaced"/>
</dbReference>
<dbReference type="Gene3D" id="2.60.40.10">
    <property type="entry name" value="Immunoglobulins"/>
    <property type="match status" value="1"/>
</dbReference>
<proteinExistence type="predicted"/>
<sequence>WRQSAHTAMETKPAEKCSRPAQTATITCSHDIQDYTRILWYKQLKNNQMQLLGYMNVNKGYPETGMNVKIDGGANRGQTCTLSIENLSLSSSGVYFCAASRHSAAYH</sequence>
<evidence type="ECO:0000313" key="6">
    <source>
        <dbReference type="Proteomes" id="UP000257200"/>
    </source>
</evidence>
<dbReference type="GO" id="GO:0005886">
    <property type="term" value="C:plasma membrane"/>
    <property type="evidence" value="ECO:0007669"/>
    <property type="project" value="TreeGrafter"/>
</dbReference>
<evidence type="ECO:0000256" key="2">
    <source>
        <dbReference type="ARBA" id="ARBA00022859"/>
    </source>
</evidence>
<organism evidence="5 6">
    <name type="scientific">Acanthochromis polyacanthus</name>
    <name type="common">spiny chromis</name>
    <dbReference type="NCBI Taxonomy" id="80966"/>
    <lineage>
        <taxon>Eukaryota</taxon>
        <taxon>Metazoa</taxon>
        <taxon>Chordata</taxon>
        <taxon>Craniata</taxon>
        <taxon>Vertebrata</taxon>
        <taxon>Euteleostomi</taxon>
        <taxon>Actinopterygii</taxon>
        <taxon>Neopterygii</taxon>
        <taxon>Teleostei</taxon>
        <taxon>Neoteleostei</taxon>
        <taxon>Acanthomorphata</taxon>
        <taxon>Ovalentaria</taxon>
        <taxon>Pomacentridae</taxon>
        <taxon>Acanthochromis</taxon>
    </lineage>
</organism>
<dbReference type="PANTHER" id="PTHR23268:SF102">
    <property type="entry name" value="IMMUNOGLOBULIN V-SET DOMAIN-CONTAINING PROTEIN"/>
    <property type="match status" value="1"/>
</dbReference>
<dbReference type="Ensembl" id="ENSAPOT00000006324.1">
    <property type="protein sequence ID" value="ENSAPOP00000006675.1"/>
    <property type="gene ID" value="ENSAPOG00000008480.1"/>
</dbReference>
<keyword evidence="6" id="KW-1185">Reference proteome</keyword>
<keyword evidence="2" id="KW-0391">Immunity</keyword>
<dbReference type="PANTHER" id="PTHR23268">
    <property type="entry name" value="T-CELL RECEPTOR BETA CHAIN"/>
    <property type="match status" value="1"/>
</dbReference>
<feature type="domain" description="Ig-like" evidence="4">
    <location>
        <begin position="22"/>
        <end position="107"/>
    </location>
</feature>
<evidence type="ECO:0000256" key="3">
    <source>
        <dbReference type="SAM" id="MobiDB-lite"/>
    </source>
</evidence>
<reference evidence="5" key="2">
    <citation type="submission" date="2025-09" db="UniProtKB">
        <authorList>
            <consortium name="Ensembl"/>
        </authorList>
    </citation>
    <scope>IDENTIFICATION</scope>
</reference>
<evidence type="ECO:0000313" key="5">
    <source>
        <dbReference type="Ensembl" id="ENSAPOP00000006675.1"/>
    </source>
</evidence>
<dbReference type="InterPro" id="IPR013106">
    <property type="entry name" value="Ig_V-set"/>
</dbReference>
<protein>
    <recommendedName>
        <fullName evidence="4">Ig-like domain-containing protein</fullName>
    </recommendedName>
</protein>